<organism evidence="1 2">
    <name type="scientific">Fasciola hepatica</name>
    <name type="common">Liver fluke</name>
    <dbReference type="NCBI Taxonomy" id="6192"/>
    <lineage>
        <taxon>Eukaryota</taxon>
        <taxon>Metazoa</taxon>
        <taxon>Spiralia</taxon>
        <taxon>Lophotrochozoa</taxon>
        <taxon>Platyhelminthes</taxon>
        <taxon>Trematoda</taxon>
        <taxon>Digenea</taxon>
        <taxon>Plagiorchiida</taxon>
        <taxon>Echinostomata</taxon>
        <taxon>Echinostomatoidea</taxon>
        <taxon>Fasciolidae</taxon>
        <taxon>Fasciola</taxon>
    </lineage>
</organism>
<dbReference type="Proteomes" id="UP000230066">
    <property type="component" value="Unassembled WGS sequence"/>
</dbReference>
<dbReference type="EMBL" id="JXXN02000495">
    <property type="protein sequence ID" value="THD27206.1"/>
    <property type="molecule type" value="Genomic_DNA"/>
</dbReference>
<dbReference type="AlphaFoldDB" id="A0A4E0RHI6"/>
<gene>
    <name evidence="1" type="ORF">D915_001897</name>
</gene>
<proteinExistence type="predicted"/>
<keyword evidence="2" id="KW-1185">Reference proteome</keyword>
<protein>
    <submittedName>
        <fullName evidence="1">Uncharacterized protein</fullName>
    </submittedName>
</protein>
<reference evidence="1" key="1">
    <citation type="submission" date="2019-03" db="EMBL/GenBank/DDBJ databases">
        <title>Improved annotation for the trematode Fasciola hepatica.</title>
        <authorList>
            <person name="Choi Y.-J."/>
            <person name="Martin J."/>
            <person name="Mitreva M."/>
        </authorList>
    </citation>
    <scope>NUCLEOTIDE SEQUENCE [LARGE SCALE GENOMIC DNA]</scope>
</reference>
<sequence>MCATVLNVSFVHLLTRSFVHVHLRRHWNANRKGYYIYIYIY</sequence>
<feature type="non-terminal residue" evidence="1">
    <location>
        <position position="41"/>
    </location>
</feature>
<name>A0A4E0RHI6_FASHE</name>
<comment type="caution">
    <text evidence="1">The sequence shown here is derived from an EMBL/GenBank/DDBJ whole genome shotgun (WGS) entry which is preliminary data.</text>
</comment>
<accession>A0A4E0RHI6</accession>
<evidence type="ECO:0000313" key="2">
    <source>
        <dbReference type="Proteomes" id="UP000230066"/>
    </source>
</evidence>
<evidence type="ECO:0000313" key="1">
    <source>
        <dbReference type="EMBL" id="THD27206.1"/>
    </source>
</evidence>